<keyword evidence="1" id="KW-0472">Membrane</keyword>
<feature type="non-terminal residue" evidence="2">
    <location>
        <position position="1"/>
    </location>
</feature>
<dbReference type="AlphaFoldDB" id="A0AAD6YB65"/>
<name>A0AAD6YB65_9AGAR</name>
<feature type="transmembrane region" description="Helical" evidence="1">
    <location>
        <begin position="91"/>
        <end position="108"/>
    </location>
</feature>
<comment type="caution">
    <text evidence="2">The sequence shown here is derived from an EMBL/GenBank/DDBJ whole genome shotgun (WGS) entry which is preliminary data.</text>
</comment>
<evidence type="ECO:0000256" key="1">
    <source>
        <dbReference type="SAM" id="Phobius"/>
    </source>
</evidence>
<evidence type="ECO:0000313" key="2">
    <source>
        <dbReference type="EMBL" id="KAJ7200213.1"/>
    </source>
</evidence>
<organism evidence="2 3">
    <name type="scientific">Mycena pura</name>
    <dbReference type="NCBI Taxonomy" id="153505"/>
    <lineage>
        <taxon>Eukaryota</taxon>
        <taxon>Fungi</taxon>
        <taxon>Dikarya</taxon>
        <taxon>Basidiomycota</taxon>
        <taxon>Agaricomycotina</taxon>
        <taxon>Agaricomycetes</taxon>
        <taxon>Agaricomycetidae</taxon>
        <taxon>Agaricales</taxon>
        <taxon>Marasmiineae</taxon>
        <taxon>Mycenaceae</taxon>
        <taxon>Mycena</taxon>
    </lineage>
</organism>
<keyword evidence="1" id="KW-0812">Transmembrane</keyword>
<keyword evidence="1" id="KW-1133">Transmembrane helix</keyword>
<evidence type="ECO:0000313" key="3">
    <source>
        <dbReference type="Proteomes" id="UP001219525"/>
    </source>
</evidence>
<accession>A0AAD6YB65</accession>
<keyword evidence="3" id="KW-1185">Reference proteome</keyword>
<protein>
    <submittedName>
        <fullName evidence="2">Uncharacterized protein</fullName>
    </submittedName>
</protein>
<sequence length="299" mass="32819">MNTVDTFSCLRWRSESTPFWSPDCGVKTPPSAIGAMHEGDATISGFPVVLAVTGDDTPRRGGLAWALFICTTIPANISIISSYIRRANSPLFSLIPILLPTVGLVASLETESESTQFLLCHGGRYPRMLAVHSLSDGRRPDGGPRVARCIACTFLPSLTCQFDPARWHFPCIGLRIANTGTVTPRDEIRIHLVHATAIPVVQLSLASMLPRALRKSKPSSGNERHAVRVEMQYFPCYASRSHRGDRVLHAELCGKTDVSALRGTGAGVASSVIDVACMNVHMRTSYWQLWRLILIENFY</sequence>
<dbReference type="EMBL" id="JARJCW010000064">
    <property type="protein sequence ID" value="KAJ7200213.1"/>
    <property type="molecule type" value="Genomic_DNA"/>
</dbReference>
<reference evidence="2" key="1">
    <citation type="submission" date="2023-03" db="EMBL/GenBank/DDBJ databases">
        <title>Massive genome expansion in bonnet fungi (Mycena s.s.) driven by repeated elements and novel gene families across ecological guilds.</title>
        <authorList>
            <consortium name="Lawrence Berkeley National Laboratory"/>
            <person name="Harder C.B."/>
            <person name="Miyauchi S."/>
            <person name="Viragh M."/>
            <person name="Kuo A."/>
            <person name="Thoen E."/>
            <person name="Andreopoulos B."/>
            <person name="Lu D."/>
            <person name="Skrede I."/>
            <person name="Drula E."/>
            <person name="Henrissat B."/>
            <person name="Morin E."/>
            <person name="Kohler A."/>
            <person name="Barry K."/>
            <person name="LaButti K."/>
            <person name="Morin E."/>
            <person name="Salamov A."/>
            <person name="Lipzen A."/>
            <person name="Mereny Z."/>
            <person name="Hegedus B."/>
            <person name="Baldrian P."/>
            <person name="Stursova M."/>
            <person name="Weitz H."/>
            <person name="Taylor A."/>
            <person name="Grigoriev I.V."/>
            <person name="Nagy L.G."/>
            <person name="Martin F."/>
            <person name="Kauserud H."/>
        </authorList>
    </citation>
    <scope>NUCLEOTIDE SEQUENCE</scope>
    <source>
        <strain evidence="2">9144</strain>
    </source>
</reference>
<dbReference type="Proteomes" id="UP001219525">
    <property type="component" value="Unassembled WGS sequence"/>
</dbReference>
<proteinExistence type="predicted"/>
<feature type="transmembrane region" description="Helical" evidence="1">
    <location>
        <begin position="63"/>
        <end position="84"/>
    </location>
</feature>
<gene>
    <name evidence="2" type="ORF">GGX14DRAFT_660784</name>
</gene>